<dbReference type="EMBL" id="JAQQWE010000004">
    <property type="protein sequence ID" value="KAK7956088.1"/>
    <property type="molecule type" value="Genomic_DNA"/>
</dbReference>
<keyword evidence="4" id="KW-0997">Cell inner membrane</keyword>
<dbReference type="Proteomes" id="UP001391051">
    <property type="component" value="Unassembled WGS sequence"/>
</dbReference>
<comment type="subcellular location">
    <subcellularLocation>
        <location evidence="1">Cell inner membrane</location>
        <topology evidence="1">Multi-pass membrane protein</topology>
    </subcellularLocation>
</comment>
<evidence type="ECO:0000256" key="5">
    <source>
        <dbReference type="ARBA" id="ARBA00022692"/>
    </source>
</evidence>
<feature type="transmembrane region" description="Helical" evidence="8">
    <location>
        <begin position="312"/>
        <end position="333"/>
    </location>
</feature>
<feature type="transmembrane region" description="Helical" evidence="8">
    <location>
        <begin position="166"/>
        <end position="183"/>
    </location>
</feature>
<dbReference type="PANTHER" id="PTHR30574:SF1">
    <property type="entry name" value="SULPHUR TRANSPORT DOMAIN-CONTAINING PROTEIN"/>
    <property type="match status" value="1"/>
</dbReference>
<dbReference type="PANTHER" id="PTHR30574">
    <property type="entry name" value="INNER MEMBRANE PROTEIN YEDE"/>
    <property type="match status" value="1"/>
</dbReference>
<evidence type="ECO:0000256" key="1">
    <source>
        <dbReference type="ARBA" id="ARBA00004429"/>
    </source>
</evidence>
<proteinExistence type="predicted"/>
<keyword evidence="5 8" id="KW-0812">Transmembrane</keyword>
<keyword evidence="6 8" id="KW-1133">Transmembrane helix</keyword>
<evidence type="ECO:0000313" key="10">
    <source>
        <dbReference type="Proteomes" id="UP001391051"/>
    </source>
</evidence>
<evidence type="ECO:0000256" key="8">
    <source>
        <dbReference type="SAM" id="Phobius"/>
    </source>
</evidence>
<protein>
    <submittedName>
        <fullName evidence="9">YeeE/YedE family protein</fullName>
    </submittedName>
</protein>
<feature type="transmembrane region" description="Helical" evidence="8">
    <location>
        <begin position="195"/>
        <end position="214"/>
    </location>
</feature>
<evidence type="ECO:0000256" key="6">
    <source>
        <dbReference type="ARBA" id="ARBA00022989"/>
    </source>
</evidence>
<dbReference type="InterPro" id="IPR007272">
    <property type="entry name" value="Sulf_transp_TsuA/YedE"/>
</dbReference>
<organism evidence="9 10">
    <name type="scientific">Apiospora aurea</name>
    <dbReference type="NCBI Taxonomy" id="335848"/>
    <lineage>
        <taxon>Eukaryota</taxon>
        <taxon>Fungi</taxon>
        <taxon>Dikarya</taxon>
        <taxon>Ascomycota</taxon>
        <taxon>Pezizomycotina</taxon>
        <taxon>Sordariomycetes</taxon>
        <taxon>Xylariomycetidae</taxon>
        <taxon>Amphisphaeriales</taxon>
        <taxon>Apiosporaceae</taxon>
        <taxon>Apiospora</taxon>
    </lineage>
</organism>
<reference evidence="9 10" key="1">
    <citation type="submission" date="2023-01" db="EMBL/GenBank/DDBJ databases">
        <title>Analysis of 21 Apiospora genomes using comparative genomics revels a genus with tremendous synthesis potential of carbohydrate active enzymes and secondary metabolites.</title>
        <authorList>
            <person name="Sorensen T."/>
        </authorList>
    </citation>
    <scope>NUCLEOTIDE SEQUENCE [LARGE SCALE GENOMIC DNA]</scope>
    <source>
        <strain evidence="9 10">CBS 24483</strain>
    </source>
</reference>
<keyword evidence="2" id="KW-0813">Transport</keyword>
<gene>
    <name evidence="9" type="ORF">PG986_005310</name>
</gene>
<dbReference type="GeneID" id="92074594"/>
<dbReference type="Pfam" id="PF04143">
    <property type="entry name" value="Sulf_transp"/>
    <property type="match status" value="1"/>
</dbReference>
<dbReference type="RefSeq" id="XP_066701394.1">
    <property type="nucleotide sequence ID" value="XM_066841532.1"/>
</dbReference>
<keyword evidence="10" id="KW-1185">Reference proteome</keyword>
<keyword evidence="3" id="KW-1003">Cell membrane</keyword>
<evidence type="ECO:0000256" key="7">
    <source>
        <dbReference type="ARBA" id="ARBA00023136"/>
    </source>
</evidence>
<sequence length="338" mass="34122">MLDTVACGTAFGAALAAAAVHQPYVIVSQLRLTNSHMLESFLAAAASMYPSTRLFTAVVQGTGYAAFPPRSSSSLGLLGRLDGNVVGGLLQGAGMALSGACAGTVFAQNGAGIPSSFHALGGAMVGGIVWTGFLRPALQRRRKQLAQPSTPKLTVDRQLGVGRNTALLLLETAFVAVVGVAAASSSTSTRTQGPVHPVAGGVLIGLAQLFSILLRKTMLGTSTSFEEFGDYFWWLAGGARSPGRPSSYKNMLFAASLAFGSYLVSSRLPASIATSSRVGASSPARVALGGALIAIGSRMAGGCTSGHGISGISLMSISSFVTVAAMFAGGIGVTSTLG</sequence>
<name>A0ABR1QH76_9PEZI</name>
<evidence type="ECO:0000256" key="4">
    <source>
        <dbReference type="ARBA" id="ARBA00022519"/>
    </source>
</evidence>
<feature type="transmembrane region" description="Helical" evidence="8">
    <location>
        <begin position="113"/>
        <end position="134"/>
    </location>
</feature>
<feature type="transmembrane region" description="Helical" evidence="8">
    <location>
        <begin position="88"/>
        <end position="107"/>
    </location>
</feature>
<keyword evidence="7 8" id="KW-0472">Membrane</keyword>
<evidence type="ECO:0000313" key="9">
    <source>
        <dbReference type="EMBL" id="KAK7956088.1"/>
    </source>
</evidence>
<evidence type="ECO:0000256" key="3">
    <source>
        <dbReference type="ARBA" id="ARBA00022475"/>
    </source>
</evidence>
<comment type="caution">
    <text evidence="9">The sequence shown here is derived from an EMBL/GenBank/DDBJ whole genome shotgun (WGS) entry which is preliminary data.</text>
</comment>
<accession>A0ABR1QH76</accession>
<evidence type="ECO:0000256" key="2">
    <source>
        <dbReference type="ARBA" id="ARBA00022448"/>
    </source>
</evidence>